<dbReference type="OrthoDB" id="9796385at2"/>
<dbReference type="EMBL" id="QXGH01000020">
    <property type="protein sequence ID" value="RHW26004.1"/>
    <property type="molecule type" value="Genomic_DNA"/>
</dbReference>
<feature type="signal peptide" evidence="1">
    <location>
        <begin position="1"/>
        <end position="27"/>
    </location>
</feature>
<accession>A0A417Y097</accession>
<feature type="domain" description="CARDB" evidence="2">
    <location>
        <begin position="34"/>
        <end position="142"/>
    </location>
</feature>
<dbReference type="RefSeq" id="WP_118926416.1">
    <property type="nucleotide sequence ID" value="NZ_QXGH01000020.1"/>
</dbReference>
<dbReference type="Pfam" id="PF07705">
    <property type="entry name" value="CARDB"/>
    <property type="match status" value="1"/>
</dbReference>
<dbReference type="GO" id="GO:0005975">
    <property type="term" value="P:carbohydrate metabolic process"/>
    <property type="evidence" value="ECO:0007669"/>
    <property type="project" value="UniProtKB-ARBA"/>
</dbReference>
<dbReference type="Proteomes" id="UP000283644">
    <property type="component" value="Unassembled WGS sequence"/>
</dbReference>
<evidence type="ECO:0000259" key="2">
    <source>
        <dbReference type="Pfam" id="PF07705"/>
    </source>
</evidence>
<comment type="caution">
    <text evidence="3">The sequence shown here is derived from an EMBL/GenBank/DDBJ whole genome shotgun (WGS) entry which is preliminary data.</text>
</comment>
<keyword evidence="4" id="KW-1185">Reference proteome</keyword>
<dbReference type="AlphaFoldDB" id="A0A417Y097"/>
<name>A0A417Y097_9ACTN</name>
<evidence type="ECO:0000313" key="3">
    <source>
        <dbReference type="EMBL" id="RHW26004.1"/>
    </source>
</evidence>
<dbReference type="InterPro" id="IPR013783">
    <property type="entry name" value="Ig-like_fold"/>
</dbReference>
<evidence type="ECO:0000256" key="1">
    <source>
        <dbReference type="SAM" id="SignalP"/>
    </source>
</evidence>
<sequence length="675" mass="71783">MVRRPATAALVAGLAATLLASVQSAPAAEAAVRRPDLVVGALTGAAQAQAGTTLRVSVTTVNRGRGPAAATTTRVYLSRDTRVGRDVAVAAVRVPRLPAGRRSSTIVRLSIPATAAVRSYRLLACADALRRVREVREGNNCRLATRSVRVTAPDPDVPDFPLDPDPVSATSIEEEPGRAVTRLLDPQVPATLGPITVTASDGTTYSLVVPAKALLSAEQITLTPIADADLPLLSNGFIAGVRLEPEGLLLQAPARLTIKSPDAGPLAQQTAYVFHEEGEDFHHYPPAVPAAGDGANTVRLELTHFSVAGVGGGTDADRAALAAHPPFRDVAQAAATVAEILRQARESGGDSGPALDQARGVLEAYYWDVVDGNLAAAETDASLAAGATAEAVALLAQLERLGSIDSPIHTKVKARLRTIWANAIEHYWQRCTQQHDLRAVGTLVGIARQAALIGWLDLSEKAWDYAQRCSHYQVEFTSLMGHSRNHFPGNGSSVRSTAQLQLESTTTVPALGAGVSELAYTQAALWQRVEGEDSWVEDNLVGTKPGSIRVDVLERANPIDEGPGGPPPAPPVPYVRVDPGVGADGVEDPPQERLRRTTNLPGYEPEEYDTTFWHSNLIAFFDEFYPVRIEADLKQTAGSEILLDETWDHTFGSDSTIIGMYTGHTTLKVTHTPQS</sequence>
<organism evidence="3 4">
    <name type="scientific">Nocardioides immobilis</name>
    <dbReference type="NCBI Taxonomy" id="2049295"/>
    <lineage>
        <taxon>Bacteria</taxon>
        <taxon>Bacillati</taxon>
        <taxon>Actinomycetota</taxon>
        <taxon>Actinomycetes</taxon>
        <taxon>Propionibacteriales</taxon>
        <taxon>Nocardioidaceae</taxon>
        <taxon>Nocardioides</taxon>
    </lineage>
</organism>
<dbReference type="Gene3D" id="2.60.40.10">
    <property type="entry name" value="Immunoglobulins"/>
    <property type="match status" value="1"/>
</dbReference>
<evidence type="ECO:0000313" key="4">
    <source>
        <dbReference type="Proteomes" id="UP000283644"/>
    </source>
</evidence>
<reference evidence="3 4" key="1">
    <citation type="submission" date="2018-09" db="EMBL/GenBank/DDBJ databases">
        <title>Genome sequencing of Nocardioides immobilis CCTCC AB 2017083 for comparison to Nocardioides silvaticus.</title>
        <authorList>
            <person name="Li C."/>
            <person name="Wang G."/>
        </authorList>
    </citation>
    <scope>NUCLEOTIDE SEQUENCE [LARGE SCALE GENOMIC DNA]</scope>
    <source>
        <strain evidence="3 4">CCTCC AB 2017083</strain>
    </source>
</reference>
<dbReference type="InterPro" id="IPR011635">
    <property type="entry name" value="CARDB"/>
</dbReference>
<feature type="chain" id="PRO_5019536804" description="CARDB domain-containing protein" evidence="1">
    <location>
        <begin position="28"/>
        <end position="675"/>
    </location>
</feature>
<protein>
    <recommendedName>
        <fullName evidence="2">CARDB domain-containing protein</fullName>
    </recommendedName>
</protein>
<keyword evidence="1" id="KW-0732">Signal</keyword>
<gene>
    <name evidence="3" type="ORF">D0Z08_16905</name>
</gene>
<proteinExistence type="predicted"/>